<dbReference type="RefSeq" id="WP_136501919.1">
    <property type="nucleotide sequence ID" value="NZ_SSUX01000008.1"/>
</dbReference>
<comment type="caution">
    <text evidence="1">The sequence shown here is derived from an EMBL/GenBank/DDBJ whole genome shotgun (WGS) entry which is preliminary data.</text>
</comment>
<dbReference type="AlphaFoldDB" id="A0A4S5CPI5"/>
<dbReference type="SUPFAM" id="SSF55729">
    <property type="entry name" value="Acyl-CoA N-acyltransferases (Nat)"/>
    <property type="match status" value="1"/>
</dbReference>
<dbReference type="InterPro" id="IPR016181">
    <property type="entry name" value="Acyl_CoA_acyltransferase"/>
</dbReference>
<evidence type="ECO:0000313" key="2">
    <source>
        <dbReference type="Proteomes" id="UP000309618"/>
    </source>
</evidence>
<reference evidence="1 2" key="1">
    <citation type="submission" date="2019-04" db="EMBL/GenBank/DDBJ databases">
        <title>Comparative genomics of Aeromonas veronii strains pathogenic to fish.</title>
        <authorList>
            <person name="Cascarano M.C."/>
            <person name="Smyrli M."/>
            <person name="Katharios P."/>
        </authorList>
    </citation>
    <scope>NUCLEOTIDE SEQUENCE [LARGE SCALE GENOMIC DNA]</scope>
    <source>
        <strain evidence="1 2">XU1</strain>
    </source>
</reference>
<sequence>MTPMTDPHNALVSFQAAISSGSIHPHPCPRHEGLFLYVDGPCARPRTTFAMIDHQHTVKALVTGVCDRYVDAIPGFNLGYAVAEPFRRQGVATDILLKAIGEMQFLAAKAHQDQLYVLAVVGVDNLASQAVASRCICESPVLTTDGLSGLPAFLYQRLLSVTD</sequence>
<dbReference type="Gene3D" id="3.40.630.30">
    <property type="match status" value="1"/>
</dbReference>
<dbReference type="EMBL" id="SSUX01000008">
    <property type="protein sequence ID" value="THJ45096.1"/>
    <property type="molecule type" value="Genomic_DNA"/>
</dbReference>
<protein>
    <submittedName>
        <fullName evidence="1">GNAT family N-acetyltransferase</fullName>
    </submittedName>
</protein>
<accession>A0A4S5CPI5</accession>
<evidence type="ECO:0000313" key="1">
    <source>
        <dbReference type="EMBL" id="THJ45096.1"/>
    </source>
</evidence>
<gene>
    <name evidence="1" type="ORF">E8Q35_13015</name>
</gene>
<proteinExistence type="predicted"/>
<name>A0A4S5CPI5_AERVE</name>
<dbReference type="Proteomes" id="UP000309618">
    <property type="component" value="Unassembled WGS sequence"/>
</dbReference>
<dbReference type="GO" id="GO:0016740">
    <property type="term" value="F:transferase activity"/>
    <property type="evidence" value="ECO:0007669"/>
    <property type="project" value="UniProtKB-KW"/>
</dbReference>
<organism evidence="1 2">
    <name type="scientific">Aeromonas veronii</name>
    <dbReference type="NCBI Taxonomy" id="654"/>
    <lineage>
        <taxon>Bacteria</taxon>
        <taxon>Pseudomonadati</taxon>
        <taxon>Pseudomonadota</taxon>
        <taxon>Gammaproteobacteria</taxon>
        <taxon>Aeromonadales</taxon>
        <taxon>Aeromonadaceae</taxon>
        <taxon>Aeromonas</taxon>
    </lineage>
</organism>
<keyword evidence="1" id="KW-0808">Transferase</keyword>